<dbReference type="Proteomes" id="UP000077317">
    <property type="component" value="Chromosome"/>
</dbReference>
<keyword evidence="2" id="KW-1185">Reference proteome</keyword>
<reference evidence="1 2" key="1">
    <citation type="journal article" date="2016" name="Int. J. Syst. Evol. Microbiol.">
        <title>Streptococcuspantholopis sp. nov., isolated from faeces of the Tibetan antelope (Pantholops hodgsonii).</title>
        <authorList>
            <person name="Bai X."/>
            <person name="Xiong Y."/>
            <person name="Lu S."/>
            <person name="Jin D."/>
            <person name="Lai X."/>
            <person name="Yang J."/>
            <person name="Niu L."/>
            <person name="Hu S."/>
            <person name="Meng X."/>
            <person name="Pu J."/>
            <person name="Ye C."/>
            <person name="Xu J."/>
        </authorList>
    </citation>
    <scope>NUCLEOTIDE SEQUENCE [LARGE SCALE GENOMIC DNA]</scope>
    <source>
        <strain evidence="1 2">TA 26</strain>
    </source>
</reference>
<dbReference type="EMBL" id="CP014699">
    <property type="protein sequence ID" value="AND79993.1"/>
    <property type="molecule type" value="Genomic_DNA"/>
</dbReference>
<accession>A0A172Q914</accession>
<name>A0A172Q914_9STRE</name>
<evidence type="ECO:0000313" key="2">
    <source>
        <dbReference type="Proteomes" id="UP000077317"/>
    </source>
</evidence>
<sequence>MSSFLYLFQIRYLPAINISRDKMMGDSLRAGQQFFSVILFNSKGALSKMESTLPHIITK</sequence>
<protein>
    <submittedName>
        <fullName evidence="1">Uncharacterized protein</fullName>
    </submittedName>
</protein>
<evidence type="ECO:0000313" key="1">
    <source>
        <dbReference type="EMBL" id="AND79993.1"/>
    </source>
</evidence>
<organism evidence="1 2">
    <name type="scientific">Streptococcus pantholopis</name>
    <dbReference type="NCBI Taxonomy" id="1811193"/>
    <lineage>
        <taxon>Bacteria</taxon>
        <taxon>Bacillati</taxon>
        <taxon>Bacillota</taxon>
        <taxon>Bacilli</taxon>
        <taxon>Lactobacillales</taxon>
        <taxon>Streptococcaceae</taxon>
        <taxon>Streptococcus</taxon>
    </lineage>
</organism>
<proteinExistence type="predicted"/>
<gene>
    <name evidence="1" type="ORF">A0O21_08250</name>
</gene>
<dbReference type="KEGG" id="spat:A0O21_08250"/>
<reference evidence="2" key="2">
    <citation type="submission" date="2016-03" db="EMBL/GenBank/DDBJ databases">
        <title>Streptococcus antelopensis sp. nov., isolated from the feces of the Tibetan antelope (Pantholops hodgsonii) in Hoh Xil National Nature Reserve, Qinghai, China.</title>
        <authorList>
            <person name="Bai X."/>
        </authorList>
    </citation>
    <scope>NUCLEOTIDE SEQUENCE [LARGE SCALE GENOMIC DNA]</scope>
    <source>
        <strain evidence="2">TA 26</strain>
    </source>
</reference>
<dbReference type="AlphaFoldDB" id="A0A172Q914"/>